<feature type="coiled-coil region" evidence="3">
    <location>
        <begin position="105"/>
        <end position="167"/>
    </location>
</feature>
<feature type="domain" description="Methyl-accepting transducer" evidence="4">
    <location>
        <begin position="355"/>
        <end position="612"/>
    </location>
</feature>
<proteinExistence type="predicted"/>
<dbReference type="PROSITE" id="PS50111">
    <property type="entry name" value="CHEMOTAXIS_TRANSDUC_2"/>
    <property type="match status" value="2"/>
</dbReference>
<evidence type="ECO:0000313" key="5">
    <source>
        <dbReference type="EMBL" id="TDT72513.1"/>
    </source>
</evidence>
<dbReference type="SMART" id="SM00283">
    <property type="entry name" value="MA"/>
    <property type="match status" value="1"/>
</dbReference>
<protein>
    <submittedName>
        <fullName evidence="5">Methyl-accepting chemotaxis protein</fullName>
    </submittedName>
</protein>
<reference evidence="5 6" key="1">
    <citation type="submission" date="2019-03" db="EMBL/GenBank/DDBJ databases">
        <title>Genomic Encyclopedia of Type Strains, Phase IV (KMG-IV): sequencing the most valuable type-strain genomes for metagenomic binning, comparative biology and taxonomic classification.</title>
        <authorList>
            <person name="Goeker M."/>
        </authorList>
    </citation>
    <scope>NUCLEOTIDE SEQUENCE [LARGE SCALE GENOMIC DNA]</scope>
    <source>
        <strain evidence="5 6">DSM 100055</strain>
    </source>
</reference>
<dbReference type="InterPro" id="IPR004089">
    <property type="entry name" value="MCPsignal_dom"/>
</dbReference>
<dbReference type="SUPFAM" id="SSF58104">
    <property type="entry name" value="Methyl-accepting chemotaxis protein (MCP) signaling domain"/>
    <property type="match status" value="2"/>
</dbReference>
<evidence type="ECO:0000256" key="1">
    <source>
        <dbReference type="ARBA" id="ARBA00023224"/>
    </source>
</evidence>
<dbReference type="Gene3D" id="1.10.287.950">
    <property type="entry name" value="Methyl-accepting chemotaxis protein"/>
    <property type="match status" value="2"/>
</dbReference>
<dbReference type="Proteomes" id="UP000294678">
    <property type="component" value="Unassembled WGS sequence"/>
</dbReference>
<evidence type="ECO:0000259" key="4">
    <source>
        <dbReference type="PROSITE" id="PS50111"/>
    </source>
</evidence>
<gene>
    <name evidence="5" type="ORF">EV215_0323</name>
</gene>
<dbReference type="PANTHER" id="PTHR32089">
    <property type="entry name" value="METHYL-ACCEPTING CHEMOTAXIS PROTEIN MCPB"/>
    <property type="match status" value="1"/>
</dbReference>
<keyword evidence="6" id="KW-1185">Reference proteome</keyword>
<dbReference type="RefSeq" id="WP_166667308.1">
    <property type="nucleotide sequence ID" value="NZ_SOBG01000001.1"/>
</dbReference>
<evidence type="ECO:0000256" key="3">
    <source>
        <dbReference type="SAM" id="Coils"/>
    </source>
</evidence>
<dbReference type="Pfam" id="PF00015">
    <property type="entry name" value="MCPsignal"/>
    <property type="match status" value="2"/>
</dbReference>
<evidence type="ECO:0000313" key="6">
    <source>
        <dbReference type="Proteomes" id="UP000294678"/>
    </source>
</evidence>
<dbReference type="EMBL" id="SOBG01000001">
    <property type="protein sequence ID" value="TDT72513.1"/>
    <property type="molecule type" value="Genomic_DNA"/>
</dbReference>
<feature type="domain" description="Methyl-accepting transducer" evidence="4">
    <location>
        <begin position="69"/>
        <end position="333"/>
    </location>
</feature>
<dbReference type="GO" id="GO:0007165">
    <property type="term" value="P:signal transduction"/>
    <property type="evidence" value="ECO:0007669"/>
    <property type="project" value="UniProtKB-KW"/>
</dbReference>
<sequence>MEKKRLETPENYKSDYKYSIKNHNYEKYNPIKEKEMSIKKISKSKEQGNLRREMLAEKIASATQELVKNIEKIKEGNDFSIQIFENISSVSYESSSAIEESNQIISEINDKISLFKKSIENLKLNILDNRRIIDLMIVTLEDLIMDINEIVEKNNVSVKKIDELNEKNKIIEESLKIIVKIADQTNLFALNAAIESSKMEGKGITFDILSNEIRELADISENSAQNINIIIKDLKNIIISIVEIINKIINNSKQDNSIGDEIKIKLNLINTKFNKILENTDNLFRELDGIILLYKKINSQSEILTNSIQNISIALQESSNANEEQVKAINEILYASNELLGVAENLKNNIKVGNLAEILSSTAEQLSSNIAETTSASYEIIEGLKSISKEINEMGNTIKITNKFLDAIKDKNNSFILSFKNDFNELNKIFELINVNNNNLKDIKSDLENNINLFINILEKIDLFENKIYSIEKIIKQIDRITIKISTLAVNGFLEASRFGIEGEGFTSVSMDIKQLTYDSEYQIEKINNLILKLKQNNNKIYLNIEDSNRLLNINNKKATNTIMDFNKINEKFNFLLKNYTNIINEFDIINNSISEIKIGQENILISVEKLIKDIEEVINFNYNKFNSFEEISEAIEEILLVAEEIKY</sequence>
<accession>A0AA46E1G6</accession>
<evidence type="ECO:0000256" key="2">
    <source>
        <dbReference type="PROSITE-ProRule" id="PRU00284"/>
    </source>
</evidence>
<comment type="caution">
    <text evidence="5">The sequence shown here is derived from an EMBL/GenBank/DDBJ whole genome shotgun (WGS) entry which is preliminary data.</text>
</comment>
<organism evidence="5 6">
    <name type="scientific">Hypnocyclicus thermotrophus</name>
    <dbReference type="NCBI Taxonomy" id="1627895"/>
    <lineage>
        <taxon>Bacteria</taxon>
        <taxon>Fusobacteriati</taxon>
        <taxon>Fusobacteriota</taxon>
        <taxon>Fusobacteriia</taxon>
        <taxon>Fusobacteriales</taxon>
        <taxon>Fusobacteriaceae</taxon>
        <taxon>Hypnocyclicus</taxon>
    </lineage>
</organism>
<keyword evidence="3" id="KW-0175">Coiled coil</keyword>
<dbReference type="GO" id="GO:0016020">
    <property type="term" value="C:membrane"/>
    <property type="evidence" value="ECO:0007669"/>
    <property type="project" value="InterPro"/>
</dbReference>
<dbReference type="PANTHER" id="PTHR32089:SF112">
    <property type="entry name" value="LYSOZYME-LIKE PROTEIN-RELATED"/>
    <property type="match status" value="1"/>
</dbReference>
<name>A0AA46E1G6_9FUSO</name>
<dbReference type="AlphaFoldDB" id="A0AA46E1G6"/>
<keyword evidence="1 2" id="KW-0807">Transducer</keyword>